<feature type="region of interest" description="Disordered" evidence="1">
    <location>
        <begin position="28"/>
        <end position="54"/>
    </location>
</feature>
<comment type="caution">
    <text evidence="3">The sequence shown here is derived from an EMBL/GenBank/DDBJ whole genome shotgun (WGS) entry which is preliminary data.</text>
</comment>
<dbReference type="Proteomes" id="UP000886653">
    <property type="component" value="Unassembled WGS sequence"/>
</dbReference>
<name>A0A9P6THF2_9BASI</name>
<keyword evidence="2" id="KW-0732">Signal</keyword>
<evidence type="ECO:0000313" key="4">
    <source>
        <dbReference type="Proteomes" id="UP000886653"/>
    </source>
</evidence>
<reference evidence="3" key="1">
    <citation type="submission" date="2013-11" db="EMBL/GenBank/DDBJ databases">
        <title>Genome sequence of the fusiform rust pathogen reveals effectors for host alternation and coevolution with pine.</title>
        <authorList>
            <consortium name="DOE Joint Genome Institute"/>
            <person name="Smith K."/>
            <person name="Pendleton A."/>
            <person name="Kubisiak T."/>
            <person name="Anderson C."/>
            <person name="Salamov A."/>
            <person name="Aerts A."/>
            <person name="Riley R."/>
            <person name="Clum A."/>
            <person name="Lindquist E."/>
            <person name="Ence D."/>
            <person name="Campbell M."/>
            <person name="Kronenberg Z."/>
            <person name="Feau N."/>
            <person name="Dhillon B."/>
            <person name="Hamelin R."/>
            <person name="Burleigh J."/>
            <person name="Smith J."/>
            <person name="Yandell M."/>
            <person name="Nelson C."/>
            <person name="Grigoriev I."/>
            <person name="Davis J."/>
        </authorList>
    </citation>
    <scope>NUCLEOTIDE SEQUENCE</scope>
    <source>
        <strain evidence="3">G11</strain>
    </source>
</reference>
<dbReference type="AlphaFoldDB" id="A0A9P6THF2"/>
<feature type="signal peptide" evidence="2">
    <location>
        <begin position="1"/>
        <end position="21"/>
    </location>
</feature>
<dbReference type="EMBL" id="MU167210">
    <property type="protein sequence ID" value="KAG0152019.1"/>
    <property type="molecule type" value="Genomic_DNA"/>
</dbReference>
<keyword evidence="4" id="KW-1185">Reference proteome</keyword>
<gene>
    <name evidence="3" type="ORF">CROQUDRAFT_407725</name>
</gene>
<feature type="chain" id="PRO_5040319012" evidence="2">
    <location>
        <begin position="22"/>
        <end position="370"/>
    </location>
</feature>
<feature type="compositionally biased region" description="Low complexity" evidence="1">
    <location>
        <begin position="41"/>
        <end position="54"/>
    </location>
</feature>
<accession>A0A9P6THF2</accession>
<dbReference type="OrthoDB" id="10415137at2759"/>
<evidence type="ECO:0000256" key="2">
    <source>
        <dbReference type="SAM" id="SignalP"/>
    </source>
</evidence>
<evidence type="ECO:0000256" key="1">
    <source>
        <dbReference type="SAM" id="MobiDB-lite"/>
    </source>
</evidence>
<feature type="compositionally biased region" description="Polar residues" evidence="1">
    <location>
        <begin position="31"/>
        <end position="40"/>
    </location>
</feature>
<protein>
    <submittedName>
        <fullName evidence="3">Uncharacterized protein</fullName>
    </submittedName>
</protein>
<proteinExistence type="predicted"/>
<sequence>MNPNTMLNAVLLSLCLLSTNARPNPYAGSLGAQNSTGGQYTTSSSTTTSTTTTTSRSYDIHFHRGYSVVLNSYPLGGDGVMCQHRAQPSSVQSTGTLGTPVGYASQNQSPMMMAGVPSRRIKSSSDRSLASQMQVNNGTATNYIPSASQNSYMMTGVPVQKTASFSSGGVLTSQMSTNNGISSSYGAQIASQPQVPYSSNLQSQGGMGSNSYVNGGSNGQVGALSTGPQDLSQSVPYPYSGSSQSYSASSPQSYIVSGYGSGSNNGTYSVRSGSASSIGANGMYYGSGGAAVGTPYSSSYSNPLSATNSSSVGVPAVLNLSPANCQVQCYPSVYQSPNKRDCQHIVRTLSQPGLDSVSIEPNFTFHTEVA</sequence>
<organism evidence="3 4">
    <name type="scientific">Cronartium quercuum f. sp. fusiforme G11</name>
    <dbReference type="NCBI Taxonomy" id="708437"/>
    <lineage>
        <taxon>Eukaryota</taxon>
        <taxon>Fungi</taxon>
        <taxon>Dikarya</taxon>
        <taxon>Basidiomycota</taxon>
        <taxon>Pucciniomycotina</taxon>
        <taxon>Pucciniomycetes</taxon>
        <taxon>Pucciniales</taxon>
        <taxon>Coleosporiaceae</taxon>
        <taxon>Cronartium</taxon>
    </lineage>
</organism>
<feature type="compositionally biased region" description="Low complexity" evidence="1">
    <location>
        <begin position="232"/>
        <end position="249"/>
    </location>
</feature>
<evidence type="ECO:0000313" key="3">
    <source>
        <dbReference type="EMBL" id="KAG0152019.1"/>
    </source>
</evidence>
<feature type="region of interest" description="Disordered" evidence="1">
    <location>
        <begin position="196"/>
        <end position="249"/>
    </location>
</feature>